<keyword evidence="1" id="KW-0732">Signal</keyword>
<organism evidence="2 3">
    <name type="scientific">Brachionus plicatilis</name>
    <name type="common">Marine rotifer</name>
    <name type="synonym">Brachionus muelleri</name>
    <dbReference type="NCBI Taxonomy" id="10195"/>
    <lineage>
        <taxon>Eukaryota</taxon>
        <taxon>Metazoa</taxon>
        <taxon>Spiralia</taxon>
        <taxon>Gnathifera</taxon>
        <taxon>Rotifera</taxon>
        <taxon>Eurotatoria</taxon>
        <taxon>Monogononta</taxon>
        <taxon>Pseudotrocha</taxon>
        <taxon>Ploima</taxon>
        <taxon>Brachionidae</taxon>
        <taxon>Brachionus</taxon>
    </lineage>
</organism>
<keyword evidence="3" id="KW-1185">Reference proteome</keyword>
<proteinExistence type="predicted"/>
<feature type="signal peptide" evidence="1">
    <location>
        <begin position="1"/>
        <end position="15"/>
    </location>
</feature>
<dbReference type="AlphaFoldDB" id="A0A3M7PXA5"/>
<evidence type="ECO:0000313" key="2">
    <source>
        <dbReference type="EMBL" id="RNA03584.1"/>
    </source>
</evidence>
<reference evidence="2 3" key="1">
    <citation type="journal article" date="2018" name="Sci. Rep.">
        <title>Genomic signatures of local adaptation to the degree of environmental predictability in rotifers.</title>
        <authorList>
            <person name="Franch-Gras L."/>
            <person name="Hahn C."/>
            <person name="Garcia-Roger E.M."/>
            <person name="Carmona M.J."/>
            <person name="Serra M."/>
            <person name="Gomez A."/>
        </authorList>
    </citation>
    <scope>NUCLEOTIDE SEQUENCE [LARGE SCALE GENOMIC DNA]</scope>
    <source>
        <strain evidence="2">HYR1</strain>
    </source>
</reference>
<dbReference type="EMBL" id="REGN01008440">
    <property type="protein sequence ID" value="RNA03584.1"/>
    <property type="molecule type" value="Genomic_DNA"/>
</dbReference>
<feature type="chain" id="PRO_5018050575" evidence="1">
    <location>
        <begin position="16"/>
        <end position="144"/>
    </location>
</feature>
<gene>
    <name evidence="2" type="ORF">BpHYR1_043555</name>
</gene>
<dbReference type="Proteomes" id="UP000276133">
    <property type="component" value="Unassembled WGS sequence"/>
</dbReference>
<name>A0A3M7PXA5_BRAPC</name>
<evidence type="ECO:0000256" key="1">
    <source>
        <dbReference type="SAM" id="SignalP"/>
    </source>
</evidence>
<dbReference type="OrthoDB" id="10178683at2759"/>
<accession>A0A3M7PXA5</accession>
<sequence length="144" mass="16653">MVLIYLCVIIFSCLLQFYTNYKVPIEVRIDYVVDNRIEKTDLEEFLLENGGRQRCGIGRLRAVRSQTEKGKASLFICMTPPCYNGWLLHTVNTSVVNRKTYRGYKEGESFTRQKRKKKESGLGLDLRLLNNSDLVTLTDHIAQD</sequence>
<protein>
    <submittedName>
        <fullName evidence="2">Uncharacterized protein</fullName>
    </submittedName>
</protein>
<evidence type="ECO:0000313" key="3">
    <source>
        <dbReference type="Proteomes" id="UP000276133"/>
    </source>
</evidence>
<comment type="caution">
    <text evidence="2">The sequence shown here is derived from an EMBL/GenBank/DDBJ whole genome shotgun (WGS) entry which is preliminary data.</text>
</comment>